<comment type="caution">
    <text evidence="9">The sequence shown here is derived from an EMBL/GenBank/DDBJ whole genome shotgun (WGS) entry which is preliminary data.</text>
</comment>
<accession>A0A5N0T8X1</accession>
<dbReference type="RefSeq" id="WP_150864040.1">
    <property type="nucleotide sequence ID" value="NZ_VYXP01000005.1"/>
</dbReference>
<feature type="binding site" description="covalent" evidence="7">
    <location>
        <position position="139"/>
    </location>
    <ligand>
        <name>heme c</name>
        <dbReference type="ChEBI" id="CHEBI:61717"/>
    </ligand>
</feature>
<evidence type="ECO:0000256" key="4">
    <source>
        <dbReference type="ARBA" id="ARBA00022982"/>
    </source>
</evidence>
<reference evidence="9 10" key="1">
    <citation type="submission" date="2019-09" db="EMBL/GenBank/DDBJ databases">
        <title>Wenzhouxiangella sp. Genome sequencing and assembly.</title>
        <authorList>
            <person name="Zhang R."/>
        </authorList>
    </citation>
    <scope>NUCLEOTIDE SEQUENCE [LARGE SCALE GENOMIC DNA]</scope>
    <source>
        <strain evidence="9 10">W260</strain>
    </source>
</reference>
<keyword evidence="10" id="KW-1185">Reference proteome</keyword>
<dbReference type="Gene3D" id="1.20.120.10">
    <property type="entry name" value="Cytochrome c/b562"/>
    <property type="match status" value="1"/>
</dbReference>
<dbReference type="GO" id="GO:0042597">
    <property type="term" value="C:periplasmic space"/>
    <property type="evidence" value="ECO:0007669"/>
    <property type="project" value="InterPro"/>
</dbReference>
<keyword evidence="1" id="KW-0813">Transport</keyword>
<feature type="signal peptide" evidence="8">
    <location>
        <begin position="1"/>
        <end position="21"/>
    </location>
</feature>
<keyword evidence="2 7" id="KW-0349">Heme</keyword>
<keyword evidence="4" id="KW-0249">Electron transport</keyword>
<gene>
    <name evidence="9" type="ORF">F3N42_08700</name>
</gene>
<organism evidence="9 10">
    <name type="scientific">Marinihelvus fidelis</name>
    <dbReference type="NCBI Taxonomy" id="2613842"/>
    <lineage>
        <taxon>Bacteria</taxon>
        <taxon>Pseudomonadati</taxon>
        <taxon>Pseudomonadota</taxon>
        <taxon>Gammaproteobacteria</taxon>
        <taxon>Chromatiales</taxon>
        <taxon>Wenzhouxiangellaceae</taxon>
        <taxon>Marinihelvus</taxon>
    </lineage>
</organism>
<name>A0A5N0T8X1_9GAMM</name>
<keyword evidence="8" id="KW-0732">Signal</keyword>
<proteinExistence type="predicted"/>
<evidence type="ECO:0000256" key="7">
    <source>
        <dbReference type="PIRSR" id="PIRSR000027-2"/>
    </source>
</evidence>
<dbReference type="AlphaFoldDB" id="A0A5N0T8X1"/>
<feature type="chain" id="PRO_5024388259" evidence="8">
    <location>
        <begin position="22"/>
        <end position="148"/>
    </location>
</feature>
<dbReference type="GO" id="GO:0009055">
    <property type="term" value="F:electron transfer activity"/>
    <property type="evidence" value="ECO:0007669"/>
    <property type="project" value="InterPro"/>
</dbReference>
<dbReference type="GO" id="GO:0020037">
    <property type="term" value="F:heme binding"/>
    <property type="evidence" value="ECO:0007669"/>
    <property type="project" value="InterPro"/>
</dbReference>
<evidence type="ECO:0000313" key="9">
    <source>
        <dbReference type="EMBL" id="KAA9131390.1"/>
    </source>
</evidence>
<dbReference type="Proteomes" id="UP000325372">
    <property type="component" value="Unassembled WGS sequence"/>
</dbReference>
<dbReference type="InterPro" id="IPR012127">
    <property type="entry name" value="Cyt_c_prime"/>
</dbReference>
<evidence type="ECO:0000256" key="3">
    <source>
        <dbReference type="ARBA" id="ARBA00022723"/>
    </source>
</evidence>
<comment type="PTM">
    <text evidence="7">Binds 1 heme group per subunit.</text>
</comment>
<feature type="binding site" description="covalent" evidence="7">
    <location>
        <position position="136"/>
    </location>
    <ligand>
        <name>heme c</name>
        <dbReference type="ChEBI" id="CHEBI:61717"/>
    </ligand>
</feature>
<keyword evidence="3 6" id="KW-0479">Metal-binding</keyword>
<dbReference type="GO" id="GO:0005506">
    <property type="term" value="F:iron ion binding"/>
    <property type="evidence" value="ECO:0007669"/>
    <property type="project" value="InterPro"/>
</dbReference>
<dbReference type="SUPFAM" id="SSF47175">
    <property type="entry name" value="Cytochromes"/>
    <property type="match status" value="1"/>
</dbReference>
<evidence type="ECO:0000256" key="1">
    <source>
        <dbReference type="ARBA" id="ARBA00022448"/>
    </source>
</evidence>
<keyword evidence="5 6" id="KW-0408">Iron</keyword>
<dbReference type="InterPro" id="IPR010980">
    <property type="entry name" value="Cyt_c/b562"/>
</dbReference>
<dbReference type="GO" id="GO:0022900">
    <property type="term" value="P:electron transport chain"/>
    <property type="evidence" value="ECO:0007669"/>
    <property type="project" value="InterPro"/>
</dbReference>
<evidence type="ECO:0000256" key="6">
    <source>
        <dbReference type="PIRSR" id="PIRSR000027-1"/>
    </source>
</evidence>
<evidence type="ECO:0000256" key="2">
    <source>
        <dbReference type="ARBA" id="ARBA00022617"/>
    </source>
</evidence>
<evidence type="ECO:0000313" key="10">
    <source>
        <dbReference type="Proteomes" id="UP000325372"/>
    </source>
</evidence>
<dbReference type="Pfam" id="PF01322">
    <property type="entry name" value="Cytochrom_C_2"/>
    <property type="match status" value="1"/>
</dbReference>
<dbReference type="EMBL" id="VYXP01000005">
    <property type="protein sequence ID" value="KAA9131390.1"/>
    <property type="molecule type" value="Genomic_DNA"/>
</dbReference>
<protein>
    <submittedName>
        <fullName evidence="9">Cytochrome c</fullName>
    </submittedName>
</protein>
<dbReference type="PIRSF" id="PIRSF000027">
    <property type="entry name" value="Cytc_c_prime"/>
    <property type="match status" value="1"/>
</dbReference>
<feature type="binding site" description="axial binding residue" evidence="6">
    <location>
        <position position="140"/>
    </location>
    <ligand>
        <name>heme c</name>
        <dbReference type="ChEBI" id="CHEBI:61717"/>
    </ligand>
    <ligandPart>
        <name>Fe</name>
        <dbReference type="ChEBI" id="CHEBI:18248"/>
    </ligandPart>
</feature>
<sequence>MKNALIATLAATTLLAAAAFADTEDPIEQRQELMKQTREALKPLMGMTKGEIDFDVVTMRKSLAVFAETGKQFGDLFPPGSETGHDTEAKSTIWSDPDGFRDALGEYNHMVSTTIQANPHSVEGLKFSLNNILKTCKGCHDDYRVEKD</sequence>
<evidence type="ECO:0000256" key="5">
    <source>
        <dbReference type="ARBA" id="ARBA00023004"/>
    </source>
</evidence>
<dbReference type="InterPro" id="IPR002321">
    <property type="entry name" value="Cyt_c_II"/>
</dbReference>
<dbReference type="PROSITE" id="PS51009">
    <property type="entry name" value="CYTCII"/>
    <property type="match status" value="1"/>
</dbReference>
<evidence type="ECO:0000256" key="8">
    <source>
        <dbReference type="SAM" id="SignalP"/>
    </source>
</evidence>